<organism evidence="3 4">
    <name type="scientific">Aquisphaera giovannonii</name>
    <dbReference type="NCBI Taxonomy" id="406548"/>
    <lineage>
        <taxon>Bacteria</taxon>
        <taxon>Pseudomonadati</taxon>
        <taxon>Planctomycetota</taxon>
        <taxon>Planctomycetia</taxon>
        <taxon>Isosphaerales</taxon>
        <taxon>Isosphaeraceae</taxon>
        <taxon>Aquisphaera</taxon>
    </lineage>
</organism>
<dbReference type="EMBL" id="CP042997">
    <property type="protein sequence ID" value="QEH34387.1"/>
    <property type="molecule type" value="Genomic_DNA"/>
</dbReference>
<dbReference type="InterPro" id="IPR000683">
    <property type="entry name" value="Gfo/Idh/MocA-like_OxRdtase_N"/>
</dbReference>
<dbReference type="RefSeq" id="WP_210420522.1">
    <property type="nucleotide sequence ID" value="NZ_CP042997.1"/>
</dbReference>
<dbReference type="InterPro" id="IPR043906">
    <property type="entry name" value="Gfo/Idh/MocA_OxRdtase_bact_C"/>
</dbReference>
<reference evidence="3 4" key="1">
    <citation type="submission" date="2019-08" db="EMBL/GenBank/DDBJ databases">
        <title>Deep-cultivation of Planctomycetes and their phenomic and genomic characterization uncovers novel biology.</title>
        <authorList>
            <person name="Wiegand S."/>
            <person name="Jogler M."/>
            <person name="Boedeker C."/>
            <person name="Pinto D."/>
            <person name="Vollmers J."/>
            <person name="Rivas-Marin E."/>
            <person name="Kohn T."/>
            <person name="Peeters S.H."/>
            <person name="Heuer A."/>
            <person name="Rast P."/>
            <person name="Oberbeckmann S."/>
            <person name="Bunk B."/>
            <person name="Jeske O."/>
            <person name="Meyerdierks A."/>
            <person name="Storesund J.E."/>
            <person name="Kallscheuer N."/>
            <person name="Luecker S."/>
            <person name="Lage O.M."/>
            <person name="Pohl T."/>
            <person name="Merkel B.J."/>
            <person name="Hornburger P."/>
            <person name="Mueller R.-W."/>
            <person name="Bruemmer F."/>
            <person name="Labrenz M."/>
            <person name="Spormann A.M."/>
            <person name="Op den Camp H."/>
            <person name="Overmann J."/>
            <person name="Amann R."/>
            <person name="Jetten M.S.M."/>
            <person name="Mascher T."/>
            <person name="Medema M.H."/>
            <person name="Devos D.P."/>
            <person name="Kaster A.-K."/>
            <person name="Ovreas L."/>
            <person name="Rohde M."/>
            <person name="Galperin M.Y."/>
            <person name="Jogler C."/>
        </authorList>
    </citation>
    <scope>NUCLEOTIDE SEQUENCE [LARGE SCALE GENOMIC DNA]</scope>
    <source>
        <strain evidence="3 4">OJF2</strain>
    </source>
</reference>
<dbReference type="SUPFAM" id="SSF55347">
    <property type="entry name" value="Glyceraldehyde-3-phosphate dehydrogenase-like, C-terminal domain"/>
    <property type="match status" value="1"/>
</dbReference>
<proteinExistence type="predicted"/>
<dbReference type="InterPro" id="IPR036291">
    <property type="entry name" value="NAD(P)-bd_dom_sf"/>
</dbReference>
<accession>A0A5B9W2F5</accession>
<dbReference type="GO" id="GO:0050112">
    <property type="term" value="F:inositol 2-dehydrogenase (NAD+) activity"/>
    <property type="evidence" value="ECO:0007669"/>
    <property type="project" value="UniProtKB-EC"/>
</dbReference>
<dbReference type="SUPFAM" id="SSF51735">
    <property type="entry name" value="NAD(P)-binding Rossmann-fold domains"/>
    <property type="match status" value="1"/>
</dbReference>
<keyword evidence="4" id="KW-1185">Reference proteome</keyword>
<dbReference type="Proteomes" id="UP000324233">
    <property type="component" value="Chromosome"/>
</dbReference>
<dbReference type="Pfam" id="PF19051">
    <property type="entry name" value="GFO_IDH_MocA_C2"/>
    <property type="match status" value="1"/>
</dbReference>
<keyword evidence="3" id="KW-0560">Oxidoreductase</keyword>
<dbReference type="PANTHER" id="PTHR43818:SF10">
    <property type="entry name" value="NADH-DEPENDENT DEHYDROGENASE-RELATED"/>
    <property type="match status" value="1"/>
</dbReference>
<sequence>MRGWTRREMMAASALGAATMASRRGLAGTAADEEAKPGEGKAAPSDSIVLGFIGVGGMGSGLLNIFKGFPDVRVGAVCDVYEPNARRAQSAADGKPEVYHDFRKLLERKDLDAVVVATPDHWHAIPTILACQAGKDVYCEKPLTHTVAEGRAVVKAAAKHRRVTQMGNLIHAGENYHRVVEIVRSGVLGQVSKVRVWMAADRSGLGRPADGDPPAGCDYDLWLGPAPKRPFNPNRFLFNWRWFWDYGGGLLTDFCCHIVDPVHWAMGVDAPRTISASGGRFALNDNGETPDTLEVAYEYEKDGRNFLLVWSHTDANTHGIEGMGQGIMFQGTEATLVTNYNTHKIIPAKGKDVPEVPRTLPRSVGHHREWLDAIKTRATCSCNFDYGHRLSSVGALGNISLRVGEKLKWDAAAERFTNHPEANRMLSKTYRAPWALPEV</sequence>
<feature type="domain" description="Gfo/Idh/MocA-like oxidoreductase N-terminal" evidence="1">
    <location>
        <begin position="51"/>
        <end position="167"/>
    </location>
</feature>
<dbReference type="EC" id="1.1.1.18" evidence="3"/>
<evidence type="ECO:0000259" key="1">
    <source>
        <dbReference type="Pfam" id="PF01408"/>
    </source>
</evidence>
<gene>
    <name evidence="3" type="primary">iolG_7</name>
    <name evidence="3" type="ORF">OJF2_29260</name>
</gene>
<dbReference type="Pfam" id="PF01408">
    <property type="entry name" value="GFO_IDH_MocA"/>
    <property type="match status" value="1"/>
</dbReference>
<evidence type="ECO:0000313" key="3">
    <source>
        <dbReference type="EMBL" id="QEH34387.1"/>
    </source>
</evidence>
<dbReference type="GO" id="GO:0000166">
    <property type="term" value="F:nucleotide binding"/>
    <property type="evidence" value="ECO:0007669"/>
    <property type="project" value="InterPro"/>
</dbReference>
<dbReference type="InterPro" id="IPR050463">
    <property type="entry name" value="Gfo/Idh/MocA_oxidrdct_glycsds"/>
</dbReference>
<dbReference type="Gene3D" id="3.40.50.720">
    <property type="entry name" value="NAD(P)-binding Rossmann-like Domain"/>
    <property type="match status" value="1"/>
</dbReference>
<dbReference type="Gene3D" id="3.30.360.10">
    <property type="entry name" value="Dihydrodipicolinate Reductase, domain 2"/>
    <property type="match status" value="1"/>
</dbReference>
<dbReference type="AlphaFoldDB" id="A0A5B9W2F5"/>
<protein>
    <submittedName>
        <fullName evidence="3">Inositol 2-dehydrogenase</fullName>
        <ecNumber evidence="3">1.1.1.18</ecNumber>
    </submittedName>
</protein>
<dbReference type="KEGG" id="agv:OJF2_29260"/>
<evidence type="ECO:0000313" key="4">
    <source>
        <dbReference type="Proteomes" id="UP000324233"/>
    </source>
</evidence>
<name>A0A5B9W2F5_9BACT</name>
<dbReference type="PANTHER" id="PTHR43818">
    <property type="entry name" value="BCDNA.GH03377"/>
    <property type="match status" value="1"/>
</dbReference>
<feature type="domain" description="Gfo/Idh/MocA-like oxidoreductase bacterial type C-terminal" evidence="2">
    <location>
        <begin position="210"/>
        <end position="435"/>
    </location>
</feature>
<evidence type="ECO:0000259" key="2">
    <source>
        <dbReference type="Pfam" id="PF19051"/>
    </source>
</evidence>